<evidence type="ECO:0000256" key="1">
    <source>
        <dbReference type="SAM" id="MobiDB-lite"/>
    </source>
</evidence>
<reference evidence="3" key="1">
    <citation type="submission" date="2023-04" db="EMBL/GenBank/DDBJ databases">
        <title>Phytophthora fragariaefolia NBRC 109709.</title>
        <authorList>
            <person name="Ichikawa N."/>
            <person name="Sato H."/>
            <person name="Tonouchi N."/>
        </authorList>
    </citation>
    <scope>NUCLEOTIDE SEQUENCE</scope>
    <source>
        <strain evidence="3">NBRC 109709</strain>
    </source>
</reference>
<dbReference type="CDD" id="cd00024">
    <property type="entry name" value="CD_CSD"/>
    <property type="match status" value="1"/>
</dbReference>
<feature type="region of interest" description="Disordered" evidence="1">
    <location>
        <begin position="414"/>
        <end position="434"/>
    </location>
</feature>
<comment type="caution">
    <text evidence="3">The sequence shown here is derived from an EMBL/GenBank/DDBJ whole genome shotgun (WGS) entry which is preliminary data.</text>
</comment>
<sequence>MAEFALNNATHASTGLTPFFVNNARHPRVPALLAVRSSNPPAVSTLGGGGRTPTLQSVQSSSDPPSDEPHQETAAEVHVVEGHALHDVAYEELAAVDAAMPATFTVANFAPKPTPTPIDSATAFELLLHRQAVTRYVRDALQAAADQQKVNADRRGRKNMLSFRRGDRVLLSTDGIQGSAVTNLGANKLAPHFIGPFKILKVNGDAYTLDIPTSMRQHPTFYVGRLKPYAPALAADLLQPARPQPPHLQPTHPQPARSPSVPADDADASSARALAPHAKAWSSEPPPPRRQDSPDDEAAPSSHAVPAPTWPRQLQQPRHAGAQTRRGSELPSRHPSLGPSPSSLADIARASAAPRRQPARSQAASGAPRQRSPQSQAPTRQHQYQRDGPPPLVDASGARRWIVERLVGHDVRANREAPLRGTPSATNNRASRHQLRGKHYRVRWLGYSSAEDTWEQRSRLLQDVPDLVNDYEASLTPVSASDYAASLALVNANDCNAMTRAQDSATDCECASARGSPDVRHPESPQPQDLCEHARNDRSSDVHHRSAAIASVGAPIPFALTGCDSGTWSNIPPSTRSTSATLAPPSRTRAHEDPQ</sequence>
<dbReference type="AlphaFoldDB" id="A0A9W7D5B0"/>
<feature type="domain" description="Chromo" evidence="2">
    <location>
        <begin position="401"/>
        <end position="472"/>
    </location>
</feature>
<feature type="compositionally biased region" description="Polar residues" evidence="1">
    <location>
        <begin position="565"/>
        <end position="581"/>
    </location>
</feature>
<accession>A0A9W7D5B0</accession>
<dbReference type="PROSITE" id="PS50013">
    <property type="entry name" value="CHROMO_2"/>
    <property type="match status" value="1"/>
</dbReference>
<feature type="region of interest" description="Disordered" evidence="1">
    <location>
        <begin position="240"/>
        <end position="396"/>
    </location>
</feature>
<feature type="compositionally biased region" description="Low complexity" evidence="1">
    <location>
        <begin position="249"/>
        <end position="283"/>
    </location>
</feature>
<name>A0A9W7D5B0_9STRA</name>
<feature type="compositionally biased region" description="Low complexity" evidence="1">
    <location>
        <begin position="348"/>
        <end position="372"/>
    </location>
</feature>
<dbReference type="InterPro" id="IPR056924">
    <property type="entry name" value="SH3_Tf2-1"/>
</dbReference>
<dbReference type="OrthoDB" id="128527at2759"/>
<gene>
    <name evidence="3" type="ORF">Pfra01_002546300</name>
</gene>
<dbReference type="Gene3D" id="2.40.50.40">
    <property type="match status" value="1"/>
</dbReference>
<dbReference type="SMART" id="SM00298">
    <property type="entry name" value="CHROMO"/>
    <property type="match status" value="1"/>
</dbReference>
<feature type="compositionally biased region" description="Polar residues" evidence="1">
    <location>
        <begin position="373"/>
        <end position="382"/>
    </location>
</feature>
<keyword evidence="4" id="KW-1185">Reference proteome</keyword>
<proteinExistence type="predicted"/>
<feature type="region of interest" description="Disordered" evidence="1">
    <location>
        <begin position="565"/>
        <end position="595"/>
    </location>
</feature>
<dbReference type="Proteomes" id="UP001165121">
    <property type="component" value="Unassembled WGS sequence"/>
</dbReference>
<dbReference type="EMBL" id="BSXT01004808">
    <property type="protein sequence ID" value="GMF59002.1"/>
    <property type="molecule type" value="Genomic_DNA"/>
</dbReference>
<dbReference type="InterPro" id="IPR016197">
    <property type="entry name" value="Chromo-like_dom_sf"/>
</dbReference>
<dbReference type="SUPFAM" id="SSF54160">
    <property type="entry name" value="Chromo domain-like"/>
    <property type="match status" value="1"/>
</dbReference>
<dbReference type="InterPro" id="IPR023780">
    <property type="entry name" value="Chromo_domain"/>
</dbReference>
<dbReference type="InterPro" id="IPR000953">
    <property type="entry name" value="Chromo/chromo_shadow_dom"/>
</dbReference>
<protein>
    <submittedName>
        <fullName evidence="3">Unnamed protein product</fullName>
    </submittedName>
</protein>
<organism evidence="3 4">
    <name type="scientific">Phytophthora fragariaefolia</name>
    <dbReference type="NCBI Taxonomy" id="1490495"/>
    <lineage>
        <taxon>Eukaryota</taxon>
        <taxon>Sar</taxon>
        <taxon>Stramenopiles</taxon>
        <taxon>Oomycota</taxon>
        <taxon>Peronosporomycetes</taxon>
        <taxon>Peronosporales</taxon>
        <taxon>Peronosporaceae</taxon>
        <taxon>Phytophthora</taxon>
    </lineage>
</organism>
<feature type="region of interest" description="Disordered" evidence="1">
    <location>
        <begin position="38"/>
        <end position="72"/>
    </location>
</feature>
<evidence type="ECO:0000313" key="4">
    <source>
        <dbReference type="Proteomes" id="UP001165121"/>
    </source>
</evidence>
<dbReference type="Pfam" id="PF24626">
    <property type="entry name" value="SH3_Tf2-1"/>
    <property type="match status" value="1"/>
</dbReference>
<evidence type="ECO:0000313" key="3">
    <source>
        <dbReference type="EMBL" id="GMF59002.1"/>
    </source>
</evidence>
<evidence type="ECO:0000259" key="2">
    <source>
        <dbReference type="PROSITE" id="PS50013"/>
    </source>
</evidence>
<dbReference type="Pfam" id="PF00385">
    <property type="entry name" value="Chromo"/>
    <property type="match status" value="1"/>
</dbReference>